<comment type="similarity">
    <text evidence="3 17">Belongs to the QueH family.</text>
</comment>
<evidence type="ECO:0000256" key="4">
    <source>
        <dbReference type="ARBA" id="ARBA00012622"/>
    </source>
</evidence>
<feature type="binding site" evidence="17">
    <location>
        <position position="87"/>
    </location>
    <ligand>
        <name>[4Fe-4S] cluster</name>
        <dbReference type="ChEBI" id="CHEBI:49883"/>
    </ligand>
</feature>
<dbReference type="PANTHER" id="PTHR36701">
    <property type="entry name" value="EPOXYQUEUOSINE REDUCTASE QUEH"/>
    <property type="match status" value="1"/>
</dbReference>
<keyword evidence="14 17" id="KW-0676">Redox-active center</keyword>
<keyword evidence="9 17" id="KW-0671">Queuosine biosynthesis</keyword>
<evidence type="ECO:0000256" key="7">
    <source>
        <dbReference type="ARBA" id="ARBA00022694"/>
    </source>
</evidence>
<dbReference type="Pfam" id="PF02677">
    <property type="entry name" value="QueH"/>
    <property type="match status" value="1"/>
</dbReference>
<evidence type="ECO:0000256" key="15">
    <source>
        <dbReference type="ARBA" id="ARBA00031446"/>
    </source>
</evidence>
<reference evidence="18 19" key="1">
    <citation type="submission" date="2018-05" db="EMBL/GenBank/DDBJ databases">
        <title>Novel Campyloabacter and Helicobacter Species and Strains.</title>
        <authorList>
            <person name="Mannion A.J."/>
            <person name="Shen Z."/>
            <person name="Fox J.G."/>
        </authorList>
    </citation>
    <scope>NUCLEOTIDE SEQUENCE [LARGE SCALE GENOMIC DNA]</scope>
    <source>
        <strain evidence="19">MIT17-670</strain>
    </source>
</reference>
<feature type="binding site" evidence="17">
    <location>
        <position position="7"/>
    </location>
    <ligand>
        <name>[4Fe-4S] cluster</name>
        <dbReference type="ChEBI" id="CHEBI:49883"/>
    </ligand>
</feature>
<evidence type="ECO:0000256" key="8">
    <source>
        <dbReference type="ARBA" id="ARBA00022723"/>
    </source>
</evidence>
<dbReference type="HAMAP" id="MF_02089">
    <property type="entry name" value="QueH"/>
    <property type="match status" value="1"/>
</dbReference>
<keyword evidence="10 17" id="KW-0560">Oxidoreductase</keyword>
<evidence type="ECO:0000256" key="5">
    <source>
        <dbReference type="ARBA" id="ARBA00016895"/>
    </source>
</evidence>
<keyword evidence="8 17" id="KW-0479">Metal-binding</keyword>
<organism evidence="18 19">
    <name type="scientific">Campylobacter aviculae</name>
    <dbReference type="NCBI Taxonomy" id="2510190"/>
    <lineage>
        <taxon>Bacteria</taxon>
        <taxon>Pseudomonadati</taxon>
        <taxon>Campylobacterota</taxon>
        <taxon>Epsilonproteobacteria</taxon>
        <taxon>Campylobacterales</taxon>
        <taxon>Campylobacteraceae</taxon>
        <taxon>Campylobacter</taxon>
    </lineage>
</organism>
<evidence type="ECO:0000313" key="18">
    <source>
        <dbReference type="EMBL" id="TKX32526.1"/>
    </source>
</evidence>
<dbReference type="InterPro" id="IPR003828">
    <property type="entry name" value="QueH"/>
</dbReference>
<evidence type="ECO:0000256" key="9">
    <source>
        <dbReference type="ARBA" id="ARBA00022785"/>
    </source>
</evidence>
<dbReference type="UniPathway" id="UPA00392"/>
<keyword evidence="6 17" id="KW-0004">4Fe-4S</keyword>
<name>A0A4U7BTI0_9BACT</name>
<feature type="disulfide bond" description="Redox-active" evidence="17">
    <location>
        <begin position="169"/>
        <end position="171"/>
    </location>
</feature>
<feature type="binding site" evidence="17">
    <location>
        <position position="90"/>
    </location>
    <ligand>
        <name>[4Fe-4S] cluster</name>
        <dbReference type="ChEBI" id="CHEBI:49883"/>
    </ligand>
</feature>
<evidence type="ECO:0000256" key="1">
    <source>
        <dbReference type="ARBA" id="ARBA00002268"/>
    </source>
</evidence>
<evidence type="ECO:0000256" key="14">
    <source>
        <dbReference type="ARBA" id="ARBA00023284"/>
    </source>
</evidence>
<dbReference type="GO" id="GO:0016787">
    <property type="term" value="F:hydrolase activity"/>
    <property type="evidence" value="ECO:0007669"/>
    <property type="project" value="UniProtKB-KW"/>
</dbReference>
<keyword evidence="12 17" id="KW-0411">Iron-sulfur</keyword>
<proteinExistence type="inferred from homology"/>
<comment type="function">
    <text evidence="1 17">Catalyzes the conversion of epoxyqueuosine (oQ) to queuosine (Q), which is a hypermodified base found in the wobble positions of tRNA(Asp), tRNA(Asn), tRNA(His) and tRNA(Tyr).</text>
</comment>
<dbReference type="EMBL" id="NXMA01000004">
    <property type="protein sequence ID" value="TKX32526.1"/>
    <property type="molecule type" value="Genomic_DNA"/>
</dbReference>
<protein>
    <recommendedName>
        <fullName evidence="5 17">Epoxyqueuosine reductase QueH</fullName>
        <ecNumber evidence="4 17">1.17.99.6</ecNumber>
    </recommendedName>
    <alternativeName>
        <fullName evidence="15 17">Queuosine biosynthesis protein QueH</fullName>
    </alternativeName>
</protein>
<dbReference type="GO" id="GO:0008616">
    <property type="term" value="P:tRNA queuosine(34) biosynthetic process"/>
    <property type="evidence" value="ECO:0007669"/>
    <property type="project" value="UniProtKB-UniRule"/>
</dbReference>
<dbReference type="GO" id="GO:0046872">
    <property type="term" value="F:metal ion binding"/>
    <property type="evidence" value="ECO:0007669"/>
    <property type="project" value="UniProtKB-KW"/>
</dbReference>
<comment type="catalytic activity">
    <reaction evidence="16 17">
        <text>epoxyqueuosine(34) in tRNA + AH2 = queuosine(34) in tRNA + A + H2O</text>
        <dbReference type="Rhea" id="RHEA:32159"/>
        <dbReference type="Rhea" id="RHEA-COMP:18571"/>
        <dbReference type="Rhea" id="RHEA-COMP:18582"/>
        <dbReference type="ChEBI" id="CHEBI:13193"/>
        <dbReference type="ChEBI" id="CHEBI:15377"/>
        <dbReference type="ChEBI" id="CHEBI:17499"/>
        <dbReference type="ChEBI" id="CHEBI:194431"/>
        <dbReference type="ChEBI" id="CHEBI:194443"/>
        <dbReference type="EC" id="1.17.99.6"/>
    </reaction>
</comment>
<feature type="binding site" evidence="17">
    <location>
        <position position="6"/>
    </location>
    <ligand>
        <name>[4Fe-4S] cluster</name>
        <dbReference type="ChEBI" id="CHEBI:49883"/>
    </ligand>
</feature>
<dbReference type="OrthoDB" id="9801033at2"/>
<accession>A0A4U7BTI0</accession>
<evidence type="ECO:0000256" key="13">
    <source>
        <dbReference type="ARBA" id="ARBA00023157"/>
    </source>
</evidence>
<dbReference type="GO" id="GO:0051539">
    <property type="term" value="F:4 iron, 4 sulfur cluster binding"/>
    <property type="evidence" value="ECO:0007669"/>
    <property type="project" value="UniProtKB-UniRule"/>
</dbReference>
<evidence type="ECO:0000256" key="2">
    <source>
        <dbReference type="ARBA" id="ARBA00004691"/>
    </source>
</evidence>
<dbReference type="EC" id="1.17.99.6" evidence="4 17"/>
<evidence type="ECO:0000256" key="3">
    <source>
        <dbReference type="ARBA" id="ARBA00008207"/>
    </source>
</evidence>
<evidence type="ECO:0000256" key="11">
    <source>
        <dbReference type="ARBA" id="ARBA00023004"/>
    </source>
</evidence>
<keyword evidence="19" id="KW-1185">Reference proteome</keyword>
<keyword evidence="18" id="KW-0378">Hydrolase</keyword>
<keyword evidence="11 17" id="KW-0408">Iron</keyword>
<sequence length="365" mass="43381">MLVHICCSVDSHYFIEELRKAYPKEEIIAYFYDPNIHPLSEYELRFLDVKRSCEKLKIKLYKGEYEYEKWLNAVRGFEDEPEKGARCEICFDLRMGSSVEFAAKLGQKKLTTTLLTSPKKDLEQLKNALQKECEPYGIEFLAPDFRKNGGTQRQFALAKEQKLYHQNYCGCIYGLKKQKQDKNFIDELMSPINRQILPGSIEARIALYKKITMLERKGKKFDIVRQKFLNYRLLSALIKLNKKPTKCHILFYSHFKNSYTRFSLDENSLNKNLKKGFYKSTKDEILFIEFQNFNSYFKNKWKDFEDFLKYPLKVEEEIKWRNKLFGAYDLSPIIVLEKILPARYEIIAKSEIYFDIKEKLVKGDI</sequence>
<evidence type="ECO:0000256" key="17">
    <source>
        <dbReference type="HAMAP-Rule" id="MF_02089"/>
    </source>
</evidence>
<dbReference type="Proteomes" id="UP000310353">
    <property type="component" value="Unassembled WGS sequence"/>
</dbReference>
<keyword evidence="13 17" id="KW-1015">Disulfide bond</keyword>
<evidence type="ECO:0000256" key="10">
    <source>
        <dbReference type="ARBA" id="ARBA00023002"/>
    </source>
</evidence>
<dbReference type="PANTHER" id="PTHR36701:SF1">
    <property type="entry name" value="EPOXYQUEUOSINE REDUCTASE QUEH"/>
    <property type="match status" value="1"/>
</dbReference>
<dbReference type="AlphaFoldDB" id="A0A4U7BTI0"/>
<evidence type="ECO:0000313" key="19">
    <source>
        <dbReference type="Proteomes" id="UP000310353"/>
    </source>
</evidence>
<comment type="pathway">
    <text evidence="2 17">tRNA modification; tRNA-queuosine biosynthesis.</text>
</comment>
<dbReference type="RefSeq" id="WP_137621892.1">
    <property type="nucleotide sequence ID" value="NZ_NXMA01000004.1"/>
</dbReference>
<evidence type="ECO:0000256" key="6">
    <source>
        <dbReference type="ARBA" id="ARBA00022485"/>
    </source>
</evidence>
<gene>
    <name evidence="17" type="primary">queH</name>
    <name evidence="18" type="ORF">CQA76_02585</name>
</gene>
<comment type="caution">
    <text evidence="18">The sequence shown here is derived from an EMBL/GenBank/DDBJ whole genome shotgun (WGS) entry which is preliminary data.</text>
</comment>
<dbReference type="SUPFAM" id="SSF52402">
    <property type="entry name" value="Adenine nucleotide alpha hydrolases-like"/>
    <property type="match status" value="1"/>
</dbReference>
<keyword evidence="7 17" id="KW-0819">tRNA processing</keyword>
<evidence type="ECO:0000256" key="12">
    <source>
        <dbReference type="ARBA" id="ARBA00023014"/>
    </source>
</evidence>
<evidence type="ECO:0000256" key="16">
    <source>
        <dbReference type="ARBA" id="ARBA00047415"/>
    </source>
</evidence>
<dbReference type="GO" id="GO:0052693">
    <property type="term" value="F:epoxyqueuosine reductase activity"/>
    <property type="evidence" value="ECO:0007669"/>
    <property type="project" value="UniProtKB-UniRule"/>
</dbReference>